<dbReference type="Proteomes" id="UP000284531">
    <property type="component" value="Unassembled WGS sequence"/>
</dbReference>
<comment type="caution">
    <text evidence="1">The sequence shown here is derived from an EMBL/GenBank/DDBJ whole genome shotgun (WGS) entry which is preliminary data.</text>
</comment>
<dbReference type="AlphaFoldDB" id="A0A419XA52"/>
<dbReference type="Gene3D" id="1.20.1440.60">
    <property type="entry name" value="23S rRNA-intervening sequence"/>
    <property type="match status" value="1"/>
</dbReference>
<proteinExistence type="predicted"/>
<accession>A0A419XA52</accession>
<reference evidence="1 2" key="1">
    <citation type="submission" date="2018-09" db="EMBL/GenBank/DDBJ databases">
        <title>Genomic Encyclopedia of Archaeal and Bacterial Type Strains, Phase II (KMG-II): from individual species to whole genera.</title>
        <authorList>
            <person name="Goeker M."/>
        </authorList>
    </citation>
    <scope>NUCLEOTIDE SEQUENCE [LARGE SCALE GENOMIC DNA]</scope>
    <source>
        <strain evidence="1 2">DSM 21950</strain>
    </source>
</reference>
<protein>
    <submittedName>
        <fullName evidence="1">Four helix bundle protein</fullName>
    </submittedName>
</protein>
<dbReference type="EMBL" id="RAPQ01000008">
    <property type="protein sequence ID" value="RKE04621.1"/>
    <property type="molecule type" value="Genomic_DNA"/>
</dbReference>
<organism evidence="1 2">
    <name type="scientific">Marinifilum flexuosum</name>
    <dbReference type="NCBI Taxonomy" id="1117708"/>
    <lineage>
        <taxon>Bacteria</taxon>
        <taxon>Pseudomonadati</taxon>
        <taxon>Bacteroidota</taxon>
        <taxon>Bacteroidia</taxon>
        <taxon>Marinilabiliales</taxon>
        <taxon>Marinifilaceae</taxon>
    </lineage>
</organism>
<evidence type="ECO:0000313" key="1">
    <source>
        <dbReference type="EMBL" id="RKE04621.1"/>
    </source>
</evidence>
<dbReference type="InterPro" id="IPR036583">
    <property type="entry name" value="23S_rRNA_IVS_sf"/>
</dbReference>
<dbReference type="PANTHER" id="PTHR38471">
    <property type="entry name" value="FOUR HELIX BUNDLE PROTEIN"/>
    <property type="match status" value="1"/>
</dbReference>
<dbReference type="RefSeq" id="WP_211334437.1">
    <property type="nucleotide sequence ID" value="NZ_CANNEC010000023.1"/>
</dbReference>
<sequence>MATIKQFEDLLIWKDARSLVQLVYAYCNNINDKSFTNQMQRAAISIMNNIAEGFERSSDKEFYRFLDIAKASCGEVRSMSYLASDLHYMSSDQSRELEFKSRLLSGSIYNMMKYLK</sequence>
<dbReference type="Pfam" id="PF05635">
    <property type="entry name" value="23S_rRNA_IVP"/>
    <property type="match status" value="1"/>
</dbReference>
<keyword evidence="2" id="KW-1185">Reference proteome</keyword>
<name>A0A419XA52_9BACT</name>
<dbReference type="SUPFAM" id="SSF158446">
    <property type="entry name" value="IVS-encoded protein-like"/>
    <property type="match status" value="1"/>
</dbReference>
<dbReference type="NCBIfam" id="TIGR02436">
    <property type="entry name" value="four helix bundle protein"/>
    <property type="match status" value="1"/>
</dbReference>
<dbReference type="PANTHER" id="PTHR38471:SF2">
    <property type="entry name" value="FOUR HELIX BUNDLE PROTEIN"/>
    <property type="match status" value="1"/>
</dbReference>
<dbReference type="InterPro" id="IPR012657">
    <property type="entry name" value="23S_rRNA-intervening_sequence"/>
</dbReference>
<dbReference type="CDD" id="cd16377">
    <property type="entry name" value="23S_rRNA_IVP_like"/>
    <property type="match status" value="1"/>
</dbReference>
<gene>
    <name evidence="1" type="ORF">BXY64_1648</name>
</gene>
<evidence type="ECO:0000313" key="2">
    <source>
        <dbReference type="Proteomes" id="UP000284531"/>
    </source>
</evidence>